<gene>
    <name evidence="3" type="ORF">HBA54_02210</name>
</gene>
<evidence type="ECO:0000256" key="1">
    <source>
        <dbReference type="SAM" id="MobiDB-lite"/>
    </source>
</evidence>
<dbReference type="Proteomes" id="UP000761264">
    <property type="component" value="Unassembled WGS sequence"/>
</dbReference>
<dbReference type="RefSeq" id="WP_167220938.1">
    <property type="nucleotide sequence ID" value="NZ_JAAQPH010000002.1"/>
</dbReference>
<evidence type="ECO:0000256" key="2">
    <source>
        <dbReference type="SAM" id="SignalP"/>
    </source>
</evidence>
<keyword evidence="2" id="KW-0732">Signal</keyword>
<dbReference type="AlphaFoldDB" id="A0A967EWM1"/>
<organism evidence="3 4">
    <name type="scientific">Pelagibius litoralis</name>
    <dbReference type="NCBI Taxonomy" id="374515"/>
    <lineage>
        <taxon>Bacteria</taxon>
        <taxon>Pseudomonadati</taxon>
        <taxon>Pseudomonadota</taxon>
        <taxon>Alphaproteobacteria</taxon>
        <taxon>Rhodospirillales</taxon>
        <taxon>Rhodovibrionaceae</taxon>
        <taxon>Pelagibius</taxon>
    </lineage>
</organism>
<reference evidence="3" key="1">
    <citation type="submission" date="2020-03" db="EMBL/GenBank/DDBJ databases">
        <title>Genome of Pelagibius litoralis DSM 21314T.</title>
        <authorList>
            <person name="Wang G."/>
        </authorList>
    </citation>
    <scope>NUCLEOTIDE SEQUENCE</scope>
    <source>
        <strain evidence="3">DSM 21314</strain>
    </source>
</reference>
<protein>
    <submittedName>
        <fullName evidence="3">Uncharacterized protein</fullName>
    </submittedName>
</protein>
<sequence length="416" mass="44934">MQPFKTLSLGASALCLGLCAVASSALADDSQLYGVADIDVHATPPGPQIVVRNFAGNHHIDNLNLAVQGNSFAVGVGGYVECTGVQVENWTFREGHFLSGGAFGIGRTSLLMSENLPNSSDINHVSDMDAHTFQVPVALLANPQINIDPAAIVMAAAEQAPSKVGYLRQDHDIVVKIPIRWEADCAPYIRNKVIKNTIVEAAETSYLTKDVSLKIKYQGDPQLFEVNVNAQLAQGGGMANQIQVGDQPFKITDMDFQPNMPHHVGGCPAETTIRVNYQGQGKGEIRIRVNDGGLTIYNSPKIAFDAKNGKQHHDFEIAVPKPPQHQLNQTKNHNLKVYVRGKGEEDQVWPGNYQQMDSALWKHRCTPTLNPVLGGNVGGKAGGYQQGGQQAKPAVAPKLRLKAAPVEPRPARRAPN</sequence>
<feature type="region of interest" description="Disordered" evidence="1">
    <location>
        <begin position="380"/>
        <end position="416"/>
    </location>
</feature>
<proteinExistence type="predicted"/>
<name>A0A967EWM1_9PROT</name>
<feature type="chain" id="PRO_5036709346" evidence="2">
    <location>
        <begin position="28"/>
        <end position="416"/>
    </location>
</feature>
<evidence type="ECO:0000313" key="3">
    <source>
        <dbReference type="EMBL" id="NIA67398.1"/>
    </source>
</evidence>
<dbReference type="EMBL" id="JAAQPH010000002">
    <property type="protein sequence ID" value="NIA67398.1"/>
    <property type="molecule type" value="Genomic_DNA"/>
</dbReference>
<comment type="caution">
    <text evidence="3">The sequence shown here is derived from an EMBL/GenBank/DDBJ whole genome shotgun (WGS) entry which is preliminary data.</text>
</comment>
<accession>A0A967EWM1</accession>
<keyword evidence="4" id="KW-1185">Reference proteome</keyword>
<feature type="signal peptide" evidence="2">
    <location>
        <begin position="1"/>
        <end position="27"/>
    </location>
</feature>
<evidence type="ECO:0000313" key="4">
    <source>
        <dbReference type="Proteomes" id="UP000761264"/>
    </source>
</evidence>